<evidence type="ECO:0000313" key="4">
    <source>
        <dbReference type="Proteomes" id="UP000580250"/>
    </source>
</evidence>
<dbReference type="EMBL" id="CAJEWN010000329">
    <property type="protein sequence ID" value="CAD2178846.1"/>
    <property type="molecule type" value="Genomic_DNA"/>
</dbReference>
<protein>
    <submittedName>
        <fullName evidence="3">Uncharacterized protein</fullName>
    </submittedName>
</protein>
<reference evidence="3 4" key="1">
    <citation type="submission" date="2020-08" db="EMBL/GenBank/DDBJ databases">
        <authorList>
            <person name="Koutsovoulos G."/>
            <person name="Danchin GJ E."/>
        </authorList>
    </citation>
    <scope>NUCLEOTIDE SEQUENCE [LARGE SCALE GENOMIC DNA]</scope>
</reference>
<evidence type="ECO:0000256" key="1">
    <source>
        <dbReference type="SAM" id="MobiDB-lite"/>
    </source>
</evidence>
<evidence type="ECO:0000313" key="3">
    <source>
        <dbReference type="EMBL" id="CAD2178846.1"/>
    </source>
</evidence>
<feature type="compositionally biased region" description="Low complexity" evidence="1">
    <location>
        <begin position="406"/>
        <end position="420"/>
    </location>
</feature>
<name>A0A6V7VV62_MELEN</name>
<accession>A0A6V7VV62</accession>
<dbReference type="AlphaFoldDB" id="A0A6V7VV62"/>
<proteinExistence type="predicted"/>
<keyword evidence="2" id="KW-0812">Transmembrane</keyword>
<gene>
    <name evidence="3" type="ORF">MENT_LOCUS30808</name>
</gene>
<sequence>MSFIKFFNTQCQNYFILFKILILLFLYCSTLIVCDEMKVGFSGKQTQQDIVEVDSDTSNNKFNGCKQFLACEHRRVQLQNQGNHAKLSCLHLLNQENEFGVQLRHKRRISSKRKMRSCLQKINRNKKHSMRDKELSPTQVVVAGVGTIPASHLFPGTKQQLIPYVNKIDIENVLVRNPTPSESNEFSTDYSTTTTTTFLTTTTKSKNNKNKEQIEFAKNLEKERRRLARLLRVMTNTGTENDMDIPSGPPEWMSKFSQDFPNRPSQYMADHQPKGIFPATRRVQQQRKTAAAIKQIVGNNKFLDKFGARKSFALPSWVNLTEMGILAARPHLAKLESWRLMNAAKAAREKIRKQQAALSAKAFGVINGVIKTNVTKNSNNKIVKNSKMSSSTPPIAKTTPSEKTKFSSSSPPSSTSPPTSLYNMKFTQIWTKKRLEQTTTMKTKLKKKENEEDKSSTETVIDPKSWEDIDVLVPFTQKNGLLNSPSNQPNKKHQKTTTLIKTTLTTTLLPKTQPKQNNKTKTNVVRHSGQTVMKQLETPKRRVEITLESTKHSFNNQTILPFSSFSSVNLTKNHFHLAAAKTIKTTKNSKELTKKSSKILIKNQKINNLPNKLISSREELEHLRHALIKNLEKFLKNKRKEEIKESNKQKRFIEPPKILFYSKEDSERLGLNHCHLFISCKNYLEQLKSSNCSSDSLFPLFESKNKNKQKRRRSASERCNSRLLPLFKRVEMATNELERETLKCVQNSLKNEKNIKTMKSSPQCNQNWPVLTSLPPQLNCPEKFVRVQQHCQNLGRCCSNLESCQQQINSSGLPRRIQQEKQRLKQRSEQCELQANEMFNNIREKKKMLTKSPKRLHASQPFLSFNNLRI</sequence>
<comment type="caution">
    <text evidence="3">The sequence shown here is derived from an EMBL/GenBank/DDBJ whole genome shotgun (WGS) entry which is preliminary data.</text>
</comment>
<keyword evidence="2" id="KW-0472">Membrane</keyword>
<feature type="region of interest" description="Disordered" evidence="1">
    <location>
        <begin position="441"/>
        <end position="460"/>
    </location>
</feature>
<organism evidence="3 4">
    <name type="scientific">Meloidogyne enterolobii</name>
    <name type="common">Root-knot nematode worm</name>
    <name type="synonym">Meloidogyne mayaguensis</name>
    <dbReference type="NCBI Taxonomy" id="390850"/>
    <lineage>
        <taxon>Eukaryota</taxon>
        <taxon>Metazoa</taxon>
        <taxon>Ecdysozoa</taxon>
        <taxon>Nematoda</taxon>
        <taxon>Chromadorea</taxon>
        <taxon>Rhabditida</taxon>
        <taxon>Tylenchina</taxon>
        <taxon>Tylenchomorpha</taxon>
        <taxon>Tylenchoidea</taxon>
        <taxon>Meloidogynidae</taxon>
        <taxon>Meloidogyninae</taxon>
        <taxon>Meloidogyne</taxon>
    </lineage>
</organism>
<dbReference type="OrthoDB" id="5903906at2759"/>
<evidence type="ECO:0000256" key="2">
    <source>
        <dbReference type="SAM" id="Phobius"/>
    </source>
</evidence>
<feature type="transmembrane region" description="Helical" evidence="2">
    <location>
        <begin position="12"/>
        <end position="33"/>
    </location>
</feature>
<feature type="compositionally biased region" description="Low complexity" evidence="1">
    <location>
        <begin position="381"/>
        <end position="399"/>
    </location>
</feature>
<keyword evidence="2" id="KW-1133">Transmembrane helix</keyword>
<dbReference type="Proteomes" id="UP000580250">
    <property type="component" value="Unassembled WGS sequence"/>
</dbReference>
<feature type="region of interest" description="Disordered" evidence="1">
    <location>
        <begin position="381"/>
        <end position="421"/>
    </location>
</feature>